<dbReference type="RefSeq" id="WP_326455029.1">
    <property type="nucleotide sequence ID" value="NZ_JAYMFH010000015.1"/>
</dbReference>
<keyword evidence="2" id="KW-0812">Transmembrane</keyword>
<reference evidence="4 5" key="1">
    <citation type="submission" date="2024-01" db="EMBL/GenBank/DDBJ databases">
        <title>novel species in genus Adlercreutzia.</title>
        <authorList>
            <person name="Liu X."/>
        </authorList>
    </citation>
    <scope>NUCLEOTIDE SEQUENCE [LARGE SCALE GENOMIC DNA]</scope>
    <source>
        <strain evidence="4 5">R22</strain>
    </source>
</reference>
<sequence>MYCPNCGNEVTDGSVFCGKCGASVAQSSTSVSGVASERERKDSHAPAVTAVSDSTGAAPVTQKPEKKKGGAGKVILALVVVLVLAGGGFFAYSMLGNSDDAPVPEAGPIDTDFWIGKWSGGLVSTETKQSKPQCYGGEAQDMTLDITGISGAGRVSMDATLLFHGHNPRELTADEQTVPGDSVETLTGVTATFDPSGFSTTVPMAGGEGEMEIEVRPVQGADSGIEVVVISELKFAPAITDTYLLHKQ</sequence>
<dbReference type="EMBL" id="JAYMFH010000015">
    <property type="protein sequence ID" value="MEC4295632.1"/>
    <property type="molecule type" value="Genomic_DNA"/>
</dbReference>
<proteinExistence type="predicted"/>
<keyword evidence="2" id="KW-1133">Transmembrane helix</keyword>
<comment type="caution">
    <text evidence="4">The sequence shown here is derived from an EMBL/GenBank/DDBJ whole genome shotgun (WGS) entry which is preliminary data.</text>
</comment>
<evidence type="ECO:0000256" key="2">
    <source>
        <dbReference type="SAM" id="Phobius"/>
    </source>
</evidence>
<organism evidence="4 5">
    <name type="scientific">Adlercreutzia shanghongiae</name>
    <dbReference type="NCBI Taxonomy" id="3111773"/>
    <lineage>
        <taxon>Bacteria</taxon>
        <taxon>Bacillati</taxon>
        <taxon>Actinomycetota</taxon>
        <taxon>Coriobacteriia</taxon>
        <taxon>Eggerthellales</taxon>
        <taxon>Eggerthellaceae</taxon>
        <taxon>Adlercreutzia</taxon>
    </lineage>
</organism>
<accession>A0ABU6J0I1</accession>
<dbReference type="Proteomes" id="UP001343724">
    <property type="component" value="Unassembled WGS sequence"/>
</dbReference>
<keyword evidence="2" id="KW-0472">Membrane</keyword>
<evidence type="ECO:0000256" key="1">
    <source>
        <dbReference type="SAM" id="MobiDB-lite"/>
    </source>
</evidence>
<gene>
    <name evidence="4" type="ORF">VJ920_09945</name>
</gene>
<feature type="region of interest" description="Disordered" evidence="1">
    <location>
        <begin position="29"/>
        <end position="67"/>
    </location>
</feature>
<protein>
    <submittedName>
        <fullName evidence="4">Zinc ribbon domain-containing protein</fullName>
    </submittedName>
</protein>
<evidence type="ECO:0000259" key="3">
    <source>
        <dbReference type="Pfam" id="PF13240"/>
    </source>
</evidence>
<evidence type="ECO:0000313" key="5">
    <source>
        <dbReference type="Proteomes" id="UP001343724"/>
    </source>
</evidence>
<dbReference type="InterPro" id="IPR026870">
    <property type="entry name" value="Zinc_ribbon_dom"/>
</dbReference>
<evidence type="ECO:0000313" key="4">
    <source>
        <dbReference type="EMBL" id="MEC4295632.1"/>
    </source>
</evidence>
<feature type="domain" description="Zinc-ribbon" evidence="3">
    <location>
        <begin position="2"/>
        <end position="24"/>
    </location>
</feature>
<name>A0ABU6J0I1_9ACTN</name>
<dbReference type="Pfam" id="PF13240">
    <property type="entry name" value="Zn_Ribbon_1"/>
    <property type="match status" value="1"/>
</dbReference>
<keyword evidence="5" id="KW-1185">Reference proteome</keyword>
<feature type="transmembrane region" description="Helical" evidence="2">
    <location>
        <begin position="74"/>
        <end position="95"/>
    </location>
</feature>